<comment type="caution">
    <text evidence="1">The sequence shown here is derived from an EMBL/GenBank/DDBJ whole genome shotgun (WGS) entry which is preliminary data.</text>
</comment>
<organism evidence="1 2">
    <name type="scientific">Candidatus Kaiserbacteria bacterium RIFCSPHIGHO2_02_FULL_55_25</name>
    <dbReference type="NCBI Taxonomy" id="1798498"/>
    <lineage>
        <taxon>Bacteria</taxon>
        <taxon>Candidatus Kaiseribacteriota</taxon>
    </lineage>
</organism>
<dbReference type="EMBL" id="MFLL01000031">
    <property type="protein sequence ID" value="OGG68603.1"/>
    <property type="molecule type" value="Genomic_DNA"/>
</dbReference>
<evidence type="ECO:0000313" key="2">
    <source>
        <dbReference type="Proteomes" id="UP000176914"/>
    </source>
</evidence>
<reference evidence="1 2" key="1">
    <citation type="journal article" date="2016" name="Nat. Commun.">
        <title>Thousands of microbial genomes shed light on interconnected biogeochemical processes in an aquifer system.</title>
        <authorList>
            <person name="Anantharaman K."/>
            <person name="Brown C.T."/>
            <person name="Hug L.A."/>
            <person name="Sharon I."/>
            <person name="Castelle C.J."/>
            <person name="Probst A.J."/>
            <person name="Thomas B.C."/>
            <person name="Singh A."/>
            <person name="Wilkins M.J."/>
            <person name="Karaoz U."/>
            <person name="Brodie E.L."/>
            <person name="Williams K.H."/>
            <person name="Hubbard S.S."/>
            <person name="Banfield J.F."/>
        </authorList>
    </citation>
    <scope>NUCLEOTIDE SEQUENCE [LARGE SCALE GENOMIC DNA]</scope>
</reference>
<name>A0A1F6E4J8_9BACT</name>
<sequence length="106" mass="11452">MAHCFTLARDHPFEGIEGGTYRGGSSYLDLGIMPERTSLVLGDGTPESMPALRGTTLIQAKAVSDDRGNIFSLIRSSGGTGYLLRIKTYGLVLPENTRRSVTNFPC</sequence>
<dbReference type="AlphaFoldDB" id="A0A1F6E4J8"/>
<evidence type="ECO:0000313" key="1">
    <source>
        <dbReference type="EMBL" id="OGG68603.1"/>
    </source>
</evidence>
<proteinExistence type="predicted"/>
<gene>
    <name evidence="1" type="ORF">A3C20_01105</name>
</gene>
<dbReference type="Proteomes" id="UP000176914">
    <property type="component" value="Unassembled WGS sequence"/>
</dbReference>
<accession>A0A1F6E4J8</accession>
<protein>
    <submittedName>
        <fullName evidence="1">Uncharacterized protein</fullName>
    </submittedName>
</protein>